<protein>
    <submittedName>
        <fullName evidence="9">Peptide/nickel transport system ATP-binding protein/oligopeptide transport system ATP-binding protein</fullName>
    </submittedName>
</protein>
<keyword evidence="4" id="KW-1003">Cell membrane</keyword>
<dbReference type="Gene3D" id="3.40.50.300">
    <property type="entry name" value="P-loop containing nucleotide triphosphate hydrolases"/>
    <property type="match status" value="1"/>
</dbReference>
<dbReference type="GO" id="GO:0005524">
    <property type="term" value="F:ATP binding"/>
    <property type="evidence" value="ECO:0007669"/>
    <property type="project" value="UniProtKB-KW"/>
</dbReference>
<dbReference type="PROSITE" id="PS00211">
    <property type="entry name" value="ABC_TRANSPORTER_1"/>
    <property type="match status" value="1"/>
</dbReference>
<dbReference type="FunFam" id="3.40.50.300:FF:000016">
    <property type="entry name" value="Oligopeptide ABC transporter ATP-binding component"/>
    <property type="match status" value="1"/>
</dbReference>
<organism evidence="9 10">
    <name type="scientific">Aquamicrobium defluvii</name>
    <dbReference type="NCBI Taxonomy" id="69279"/>
    <lineage>
        <taxon>Bacteria</taxon>
        <taxon>Pseudomonadati</taxon>
        <taxon>Pseudomonadota</taxon>
        <taxon>Alphaproteobacteria</taxon>
        <taxon>Hyphomicrobiales</taxon>
        <taxon>Phyllobacteriaceae</taxon>
        <taxon>Aquamicrobium</taxon>
    </lineage>
</organism>
<gene>
    <name evidence="9" type="ORF">DES43_1252</name>
</gene>
<evidence type="ECO:0000313" key="9">
    <source>
        <dbReference type="EMBL" id="TDR32872.1"/>
    </source>
</evidence>
<dbReference type="InterPro" id="IPR027417">
    <property type="entry name" value="P-loop_NTPase"/>
</dbReference>
<keyword evidence="3" id="KW-0813">Transport</keyword>
<reference evidence="9 10" key="1">
    <citation type="submission" date="2019-03" db="EMBL/GenBank/DDBJ databases">
        <title>Genomic Encyclopedia of Type Strains, Phase IV (KMG-IV): sequencing the most valuable type-strain genomes for metagenomic binning, comparative biology and taxonomic classification.</title>
        <authorList>
            <person name="Goeker M."/>
        </authorList>
    </citation>
    <scope>NUCLEOTIDE SEQUENCE [LARGE SCALE GENOMIC DNA]</scope>
    <source>
        <strain evidence="9 10">DSM 11603</strain>
    </source>
</reference>
<sequence>MMTSGHLLDIQNLRVQFTTRRGVVTAVHDMSFTLDPGETLCLIGESGSGKSVTGLAITGLLPKERVCSGSVLFNGRNLLDLGDRQMRRIRGKEIAMVFQDAMSALDPVHTIGKQIVETLMAHEDITYRAAWDASVEMLGLVGIPDPKQRMLSYPHELSGGMKQRAVIAIALICRPRLLIADEPTTALDVTIQAQIIELLRALQSRLGMALLFVTHDLGVVAEIADKVVVVYGGRVVEAAKAASIYESPRMPYTRALIDLAPHFDRPRPRGERLPAIPGSVPDPSVQLSGCAFAPRCSEAESRCTEIAPSLEEASARHLVRCLRWRDLAPFPRRELGA</sequence>
<keyword evidence="10" id="KW-1185">Reference proteome</keyword>
<dbReference type="GO" id="GO:0005886">
    <property type="term" value="C:plasma membrane"/>
    <property type="evidence" value="ECO:0007669"/>
    <property type="project" value="UniProtKB-SubCell"/>
</dbReference>
<dbReference type="SUPFAM" id="SSF52540">
    <property type="entry name" value="P-loop containing nucleoside triphosphate hydrolases"/>
    <property type="match status" value="1"/>
</dbReference>
<dbReference type="InterPro" id="IPR003439">
    <property type="entry name" value="ABC_transporter-like_ATP-bd"/>
</dbReference>
<proteinExistence type="inferred from homology"/>
<accession>A0A4R6YB90</accession>
<feature type="domain" description="ABC transporter" evidence="8">
    <location>
        <begin position="10"/>
        <end position="257"/>
    </location>
</feature>
<evidence type="ECO:0000256" key="6">
    <source>
        <dbReference type="ARBA" id="ARBA00022840"/>
    </source>
</evidence>
<evidence type="ECO:0000259" key="8">
    <source>
        <dbReference type="PROSITE" id="PS50893"/>
    </source>
</evidence>
<comment type="caution">
    <text evidence="9">The sequence shown here is derived from an EMBL/GenBank/DDBJ whole genome shotgun (WGS) entry which is preliminary data.</text>
</comment>
<dbReference type="PANTHER" id="PTHR43297:SF2">
    <property type="entry name" value="DIPEPTIDE TRANSPORT ATP-BINDING PROTEIN DPPD"/>
    <property type="match status" value="1"/>
</dbReference>
<evidence type="ECO:0000256" key="3">
    <source>
        <dbReference type="ARBA" id="ARBA00022448"/>
    </source>
</evidence>
<name>A0A4R6YB90_9HYPH</name>
<dbReference type="AlphaFoldDB" id="A0A4R6YB90"/>
<evidence type="ECO:0000256" key="5">
    <source>
        <dbReference type="ARBA" id="ARBA00022741"/>
    </source>
</evidence>
<dbReference type="GO" id="GO:0015833">
    <property type="term" value="P:peptide transport"/>
    <property type="evidence" value="ECO:0007669"/>
    <property type="project" value="InterPro"/>
</dbReference>
<keyword evidence="6 9" id="KW-0067">ATP-binding</keyword>
<dbReference type="InterPro" id="IPR017871">
    <property type="entry name" value="ABC_transporter-like_CS"/>
</dbReference>
<dbReference type="EMBL" id="SNZF01000025">
    <property type="protein sequence ID" value="TDR32872.1"/>
    <property type="molecule type" value="Genomic_DNA"/>
</dbReference>
<dbReference type="InterPro" id="IPR003593">
    <property type="entry name" value="AAA+_ATPase"/>
</dbReference>
<dbReference type="PROSITE" id="PS50893">
    <property type="entry name" value="ABC_TRANSPORTER_2"/>
    <property type="match status" value="1"/>
</dbReference>
<dbReference type="CDD" id="cd03257">
    <property type="entry name" value="ABC_NikE_OppD_transporters"/>
    <property type="match status" value="1"/>
</dbReference>
<keyword evidence="7" id="KW-0472">Membrane</keyword>
<dbReference type="Pfam" id="PF08352">
    <property type="entry name" value="oligo_HPY"/>
    <property type="match status" value="1"/>
</dbReference>
<dbReference type="Proteomes" id="UP000294958">
    <property type="component" value="Unassembled WGS sequence"/>
</dbReference>
<comment type="subcellular location">
    <subcellularLocation>
        <location evidence="1">Cell inner membrane</location>
        <topology evidence="1">Peripheral membrane protein</topology>
    </subcellularLocation>
</comment>
<evidence type="ECO:0000256" key="1">
    <source>
        <dbReference type="ARBA" id="ARBA00004417"/>
    </source>
</evidence>
<dbReference type="InterPro" id="IPR013563">
    <property type="entry name" value="Oligopep_ABC_C"/>
</dbReference>
<keyword evidence="5" id="KW-0547">Nucleotide-binding</keyword>
<comment type="similarity">
    <text evidence="2">Belongs to the ABC transporter superfamily.</text>
</comment>
<dbReference type="NCBIfam" id="TIGR01727">
    <property type="entry name" value="oligo_HPY"/>
    <property type="match status" value="1"/>
</dbReference>
<dbReference type="PANTHER" id="PTHR43297">
    <property type="entry name" value="OLIGOPEPTIDE TRANSPORT ATP-BINDING PROTEIN APPD"/>
    <property type="match status" value="1"/>
</dbReference>
<dbReference type="GO" id="GO:0016887">
    <property type="term" value="F:ATP hydrolysis activity"/>
    <property type="evidence" value="ECO:0007669"/>
    <property type="project" value="InterPro"/>
</dbReference>
<evidence type="ECO:0000256" key="2">
    <source>
        <dbReference type="ARBA" id="ARBA00005417"/>
    </source>
</evidence>
<evidence type="ECO:0000256" key="4">
    <source>
        <dbReference type="ARBA" id="ARBA00022475"/>
    </source>
</evidence>
<dbReference type="SMART" id="SM00382">
    <property type="entry name" value="AAA"/>
    <property type="match status" value="1"/>
</dbReference>
<evidence type="ECO:0000313" key="10">
    <source>
        <dbReference type="Proteomes" id="UP000294958"/>
    </source>
</evidence>
<dbReference type="Pfam" id="PF00005">
    <property type="entry name" value="ABC_tran"/>
    <property type="match status" value="1"/>
</dbReference>
<dbReference type="GO" id="GO:0055085">
    <property type="term" value="P:transmembrane transport"/>
    <property type="evidence" value="ECO:0007669"/>
    <property type="project" value="UniProtKB-ARBA"/>
</dbReference>
<evidence type="ECO:0000256" key="7">
    <source>
        <dbReference type="ARBA" id="ARBA00023136"/>
    </source>
</evidence>
<dbReference type="InterPro" id="IPR050388">
    <property type="entry name" value="ABC_Ni/Peptide_Import"/>
</dbReference>